<accession>A0A556MGP0</accession>
<evidence type="ECO:0000256" key="1">
    <source>
        <dbReference type="SAM" id="SignalP"/>
    </source>
</evidence>
<proteinExistence type="predicted"/>
<dbReference type="Proteomes" id="UP000316008">
    <property type="component" value="Unassembled WGS sequence"/>
</dbReference>
<dbReference type="PROSITE" id="PS50835">
    <property type="entry name" value="IG_LIKE"/>
    <property type="match status" value="1"/>
</dbReference>
<evidence type="ECO:0000313" key="3">
    <source>
        <dbReference type="EMBL" id="TSJ39111.1"/>
    </source>
</evidence>
<sequence>MIRLSFLLSFVYLFLSHELFAQVSAVPPAGTTVTPSSGVPFAYALTGGLSYNYTNSSWPAFNTNCYAFTVNDTLFSAINGFNPTPSGGACSGMSNLVYNSGMSNLASGVIVYTGTTAYRYRNISNAYVVNNTIPVRATITFSGPVIYYSNNTFVLPVTGNFTYSVLFESFSPTDAQYTSGSGNVWTPSKTLFNNLVTDPNNSICVNFTPGSFTLNTVTASTAPSGIICQGGNIQLTGGGTGNNLTFNWTGPNSFNSAGSNVTINNASISNSGNYFLTATDDIGCPNTAQSVITVQQAPTATAGGTSLICVNNSATVSGATSSNGTISWTHNGSGSLSNGNTLTPTYTPSSSDAGNTVVLTLITTSNNSCAPATAQASYNIIVEGNPIATDGVTSAVCSTTNFTVTTANAQFGTINWTHNGSGTLINANTASPTYIPSPLDDGNTVVLTLTVTSNNLCAPGTAQAFHILNITPLPQAVSGGVATVCQNGSLTVTGAVANYGTISWSHNGSGSLANPTTINPTYTPNAGDVGNIVTLTMTVSSNNACAPAIETADFTISVQGLPTISITNSSTICSNSTATVSGVSASNGTILWTHNGSGSLSNSTTLTPTYTPSTLDAGNAVSLTITVSSNNSCAPVSASAIYTVNVNRLPVAVAGNSVTICESNPYTVTGASFNYGTANWVHNGSGSIINGTTNSPSYIPGPTDAGNAVTLTLNVTSNNACAPYVSSSQLFLNIQHAPIALAGGSTTVCVTSTAPVTGATATYGTINWTHNGGGTLSNPTTLGPVYTPVTSDAGNSIILTLTVTSTNGCAPQTASATYTIHIDPLPLAAAGGSDTICATGSGTVSGATAAAGTAYWTSNGLGSVSDPTTITPTYFPTSAESGSTVTLTMELLSNNSCFPASSYATYTFFIESPPSIQVANPMDTLCPGATKLIEGVTISYGTPSWTHNGTGTLVNGNTNSPSYTAGPGDVGNTVSLTLTVTSNNSCAPQTAVSVIQVYVEASANIPTIHLIDLNHVLCYGDHTGSVILDVTGGAPPYTYNWSSGSTSQNLINAREGIYYLNVADNHGCFALDTFKINQPTELVDFPWINPIDCFNETAGSISVSASGGVGPYTYFWPDLNSNQQILSGVPTGHYHLTIKDANGCVLNETLTLSTTGNLTVEATPEVMSVNIGTEIPFSVTGATTYLWTPAQYLSCDECDNPVCVPSSTNNYVVVGSNPDGCIGTDTVRVTVYVDCHNLTLPNIFSPNNSGPEINNTFGLLGTLPCLETYQLLIFNRWGEQVFETQSTELVWDGTFKGTPQNSGVYFYRLDMKLVNGEVIKKAGNLTLVR</sequence>
<dbReference type="OrthoDB" id="2582440at2"/>
<keyword evidence="4" id="KW-1185">Reference proteome</keyword>
<dbReference type="InterPro" id="IPR026341">
    <property type="entry name" value="T9SS_type_B"/>
</dbReference>
<feature type="signal peptide" evidence="1">
    <location>
        <begin position="1"/>
        <end position="21"/>
    </location>
</feature>
<dbReference type="InterPro" id="IPR007110">
    <property type="entry name" value="Ig-like_dom"/>
</dbReference>
<reference evidence="3 4" key="1">
    <citation type="submission" date="2019-07" db="EMBL/GenBank/DDBJ databases">
        <authorList>
            <person name="Huq M.A."/>
        </authorList>
    </citation>
    <scope>NUCLEOTIDE SEQUENCE [LARGE SCALE GENOMIC DNA]</scope>
    <source>
        <strain evidence="3 4">MAH-3</strain>
    </source>
</reference>
<comment type="caution">
    <text evidence="3">The sequence shown here is derived from an EMBL/GenBank/DDBJ whole genome shotgun (WGS) entry which is preliminary data.</text>
</comment>
<feature type="chain" id="PRO_5022246930" evidence="1">
    <location>
        <begin position="22"/>
        <end position="1329"/>
    </location>
</feature>
<evidence type="ECO:0000259" key="2">
    <source>
        <dbReference type="PROSITE" id="PS50835"/>
    </source>
</evidence>
<evidence type="ECO:0000313" key="4">
    <source>
        <dbReference type="Proteomes" id="UP000316008"/>
    </source>
</evidence>
<gene>
    <name evidence="3" type="ORF">FO442_18235</name>
</gene>
<feature type="domain" description="Ig-like" evidence="2">
    <location>
        <begin position="285"/>
        <end position="379"/>
    </location>
</feature>
<name>A0A556MGP0_9FLAO</name>
<dbReference type="Gene3D" id="2.60.40.10">
    <property type="entry name" value="Immunoglobulins"/>
    <property type="match status" value="1"/>
</dbReference>
<dbReference type="InterPro" id="IPR013783">
    <property type="entry name" value="Ig-like_fold"/>
</dbReference>
<dbReference type="RefSeq" id="WP_144334650.1">
    <property type="nucleotide sequence ID" value="NZ_VLPL01000012.1"/>
</dbReference>
<organism evidence="3 4">
    <name type="scientific">Fluviicola chungangensis</name>
    <dbReference type="NCBI Taxonomy" id="2597671"/>
    <lineage>
        <taxon>Bacteria</taxon>
        <taxon>Pseudomonadati</taxon>
        <taxon>Bacteroidota</taxon>
        <taxon>Flavobacteriia</taxon>
        <taxon>Flavobacteriales</taxon>
        <taxon>Crocinitomicaceae</taxon>
        <taxon>Fluviicola</taxon>
    </lineage>
</organism>
<dbReference type="Pfam" id="PF13585">
    <property type="entry name" value="CHU_C"/>
    <property type="match status" value="1"/>
</dbReference>
<dbReference type="Pfam" id="PF13573">
    <property type="entry name" value="SprB"/>
    <property type="match status" value="2"/>
</dbReference>
<dbReference type="NCBIfam" id="TIGR04131">
    <property type="entry name" value="Bac_Flav_CTERM"/>
    <property type="match status" value="1"/>
</dbReference>
<keyword evidence="1" id="KW-0732">Signal</keyword>
<dbReference type="Gene3D" id="2.60.40.740">
    <property type="match status" value="1"/>
</dbReference>
<dbReference type="EMBL" id="VLPL01000012">
    <property type="protein sequence ID" value="TSJ39111.1"/>
    <property type="molecule type" value="Genomic_DNA"/>
</dbReference>
<dbReference type="InterPro" id="IPR025667">
    <property type="entry name" value="SprB_repeat"/>
</dbReference>
<protein>
    <submittedName>
        <fullName evidence="3">T9SS type B sorting domain-containing protein</fullName>
    </submittedName>
</protein>